<dbReference type="SUPFAM" id="SSF48371">
    <property type="entry name" value="ARM repeat"/>
    <property type="match status" value="3"/>
</dbReference>
<dbReference type="EMBL" id="VJMJ01000140">
    <property type="protein sequence ID" value="KAF0731704.1"/>
    <property type="molecule type" value="Genomic_DNA"/>
</dbReference>
<keyword evidence="5" id="KW-0472">Membrane</keyword>
<evidence type="ECO:0000256" key="3">
    <source>
        <dbReference type="ARBA" id="ARBA00022554"/>
    </source>
</evidence>
<dbReference type="InterPro" id="IPR011989">
    <property type="entry name" value="ARM-like"/>
</dbReference>
<evidence type="ECO:0000256" key="5">
    <source>
        <dbReference type="ARBA" id="ARBA00023136"/>
    </source>
</evidence>
<dbReference type="Pfam" id="PF00514">
    <property type="entry name" value="Arm"/>
    <property type="match status" value="1"/>
</dbReference>
<dbReference type="PANTHER" id="PTHR47249">
    <property type="entry name" value="VACUOLAR PROTEIN 8"/>
    <property type="match status" value="1"/>
</dbReference>
<reference evidence="10 11" key="1">
    <citation type="submission" date="2019-07" db="EMBL/GenBank/DDBJ databases">
        <title>Genomics analysis of Aphanomyces spp. identifies a new class of oomycete effector associated with host adaptation.</title>
        <authorList>
            <person name="Gaulin E."/>
        </authorList>
    </citation>
    <scope>NUCLEOTIDE SEQUENCE [LARGE SCALE GENOMIC DNA]</scope>
    <source>
        <strain evidence="10 11">ATCC 201684</strain>
    </source>
</reference>
<feature type="compositionally biased region" description="Pro residues" evidence="9">
    <location>
        <begin position="1528"/>
        <end position="1541"/>
    </location>
</feature>
<dbReference type="InterPro" id="IPR016024">
    <property type="entry name" value="ARM-type_fold"/>
</dbReference>
<comment type="similarity">
    <text evidence="2">Belongs to the beta-catenin family.</text>
</comment>
<dbReference type="InterPro" id="IPR000225">
    <property type="entry name" value="Armadillo"/>
</dbReference>
<evidence type="ECO:0000313" key="10">
    <source>
        <dbReference type="EMBL" id="KAF0731704.1"/>
    </source>
</evidence>
<feature type="region of interest" description="Disordered" evidence="9">
    <location>
        <begin position="60"/>
        <end position="80"/>
    </location>
</feature>
<feature type="region of interest" description="Disordered" evidence="9">
    <location>
        <begin position="1389"/>
        <end position="1408"/>
    </location>
</feature>
<name>A0A6G0WW52_9STRA</name>
<evidence type="ECO:0000256" key="7">
    <source>
        <dbReference type="ARBA" id="ARBA00026209"/>
    </source>
</evidence>
<dbReference type="Gene3D" id="1.25.10.10">
    <property type="entry name" value="Leucine-rich Repeat Variant"/>
    <property type="match status" value="5"/>
</dbReference>
<evidence type="ECO:0000256" key="1">
    <source>
        <dbReference type="ARBA" id="ARBA00004592"/>
    </source>
</evidence>
<accession>A0A6G0WW52</accession>
<dbReference type="SMART" id="SM00185">
    <property type="entry name" value="ARM"/>
    <property type="match status" value="12"/>
</dbReference>
<keyword evidence="4" id="KW-0677">Repeat</keyword>
<proteinExistence type="inferred from homology"/>
<sequence length="1570" mass="166834">MNLDLLWEYEKRRVVHGATAKKQHSILLDAKCIPDVALTDDKIFEKSGFALDYESHMSKRLNPSTAAPPTPPTHTATLNPTPSAQTIVLRTSDTIMSSPQRALHDLTTPKKKPLKVHDRLSLNSLLKTTHHHSNRHVTTDASPNHVNAPEERALKEYVGDFFSTRGEYVDGILYMSRMKKSASTSSLPPTQALDGTKLKETLASVDSDADADPASTPAATTQAQRCAATLANWSANPANARLMVNEGVVQAAILLSRSDDLTTRVHCGTIFMNLSAVADLRHGIIHLGAVKTLVTLLSSDDKALQATCALALCNLCCVSGDEATVVGNGAVSALASLMSDTPAVASISERALFNLTCVTEPYAQIDAVVKTFISIASSGQATTRDQTLQLCATAFANLSNLKRLRSRLMEEGIVSALAALLRSPSAHDQVKHLTVYVLCNLASTRSCRIELVTKGTVSLLVALSSSTLSVQTRAIIGNILCHLSKESSIRVRLVVEGLLSIVTAITTIHGIDENDQTSDEHICVVCATAIHHCSSTDEAQPKLVERDAIAVLMALGSASPHVQRISTLALCNLLMVKQAAVEIVGCGAVKSLVTLATQTQEAAPNSQLLYATALYNLCQNAISRDAIGAGGGVAAVSALCLGNLNASATSISILTLGAAALCYLAADANTRPYVATAPVVECVAAILRATDASVAISHPIQRFSVACLSMLSQDEPCAVLVLTRGAINAVLSTCATSRDMETKACCCDLLASLSFHAACRRDLISMPGFMASLTSLAKLRDANIQRRCATAIGNLSTERSVHDVLVTANIVTVLAVLSNSYSEESQSDCARALCNLSCSTGHEVELVNQGAVGVLFMICAVRAGSTVTKDMCARAIGNLLTLATLEKMLDEGLVKLLPAITKADTTSPIPATIFAKLLRHDSARAALCAEPPALRALFHYMQHADAASSTDSLFSSIAYDLVVHANTRTKAVADGLLAAMADLATRQKNDRLAAALLLIASAEDTRLALIAQGGISAILAIAMTVKSEPPLWMAVAALAHLSWHADSRANLDDVKISEMLVALLHRPCESMRLLDAALLSLANLSFRPDHANAMVNSGICAELLDVQQDAQGNQALLIGIILRQISHVEAFAAQALNRDTRPSIVALFCGLCDDATDNPAMTLDGSDVLCHLAFMEGLAPKLIDEFVVTAIRTLLRSSSSETLRRCAAGLCALSAAVDVRKALVDLGGTALLVHLAHTRGDVETLHCCSVALCNLSSDPRNARRMVADNAVSALLHLSTIQDNDLNRDACSLALANLSHEAPTVASGSVAALIHMSMEGKPPSSTVATHLPQPPPITTQHHEAVVFPPEFSYPVEDYTAVFAKKYNADIGDRQPPVPHLPSITVDPDTIHASMDNPSGGSTDTAEELPPGARVQFSKLEPGVDAIMLTRVQSSSSMDDMAEDHDGPSLDDHSELQPLMEDDESHERHATKGLDDKRSAKGFLKKRSSAAIQMPAASYRIKSSDTKTLHKAPSMRKRPSKAIVDALPRPASPTTPVDPPSPPMTKARIPHHQESAPAEDLRQQARKLGLWN</sequence>
<feature type="compositionally biased region" description="Basic and acidic residues" evidence="9">
    <location>
        <begin position="1442"/>
        <end position="1453"/>
    </location>
</feature>
<dbReference type="Proteomes" id="UP000481153">
    <property type="component" value="Unassembled WGS sequence"/>
</dbReference>
<evidence type="ECO:0000256" key="8">
    <source>
        <dbReference type="PROSITE-ProRule" id="PRU00259"/>
    </source>
</evidence>
<dbReference type="GO" id="GO:0071562">
    <property type="term" value="P:nucleus-vacuole junction assembly"/>
    <property type="evidence" value="ECO:0007669"/>
    <property type="project" value="InterPro"/>
</dbReference>
<feature type="region of interest" description="Disordered" evidence="9">
    <location>
        <begin position="1432"/>
        <end position="1487"/>
    </location>
</feature>
<organism evidence="10 11">
    <name type="scientific">Aphanomyces euteiches</name>
    <dbReference type="NCBI Taxonomy" id="100861"/>
    <lineage>
        <taxon>Eukaryota</taxon>
        <taxon>Sar</taxon>
        <taxon>Stramenopiles</taxon>
        <taxon>Oomycota</taxon>
        <taxon>Saprolegniomycetes</taxon>
        <taxon>Saprolegniales</taxon>
        <taxon>Verrucalvaceae</taxon>
        <taxon>Aphanomyces</taxon>
    </lineage>
</organism>
<dbReference type="PROSITE" id="PS50176">
    <property type="entry name" value="ARM_REPEAT"/>
    <property type="match status" value="2"/>
</dbReference>
<gene>
    <name evidence="10" type="ORF">Ae201684_011008</name>
</gene>
<evidence type="ECO:0000256" key="2">
    <source>
        <dbReference type="ARBA" id="ARBA00005462"/>
    </source>
</evidence>
<evidence type="ECO:0000313" key="11">
    <source>
        <dbReference type="Proteomes" id="UP000481153"/>
    </source>
</evidence>
<keyword evidence="6" id="KW-0449">Lipoprotein</keyword>
<comment type="caution">
    <text evidence="10">The sequence shown here is derived from an EMBL/GenBank/DDBJ whole genome shotgun (WGS) entry which is preliminary data.</text>
</comment>
<feature type="repeat" description="ARM" evidence="8">
    <location>
        <begin position="1055"/>
        <end position="1099"/>
    </location>
</feature>
<feature type="compositionally biased region" description="Basic and acidic residues" evidence="9">
    <location>
        <begin position="1463"/>
        <end position="1477"/>
    </location>
</feature>
<dbReference type="PANTHER" id="PTHR47249:SF1">
    <property type="entry name" value="VACUOLAR PROTEIN 8"/>
    <property type="match status" value="1"/>
</dbReference>
<dbReference type="InterPro" id="IPR045156">
    <property type="entry name" value="Vac8"/>
</dbReference>
<dbReference type="GO" id="GO:0043495">
    <property type="term" value="F:protein-membrane adaptor activity"/>
    <property type="evidence" value="ECO:0007669"/>
    <property type="project" value="InterPro"/>
</dbReference>
<comment type="subcellular location">
    <subcellularLocation>
        <location evidence="1">Vacuole membrane</location>
        <topology evidence="1">Lipid-anchor</topology>
    </subcellularLocation>
</comment>
<feature type="compositionally biased region" description="Basic and acidic residues" evidence="9">
    <location>
        <begin position="1549"/>
        <end position="1561"/>
    </location>
</feature>
<dbReference type="VEuPathDB" id="FungiDB:AeMF1_002045"/>
<feature type="region of interest" description="Disordered" evidence="9">
    <location>
        <begin position="1499"/>
        <end position="1570"/>
    </location>
</feature>
<feature type="compositionally biased region" description="Basic residues" evidence="9">
    <location>
        <begin position="1507"/>
        <end position="1518"/>
    </location>
</feature>
<keyword evidence="11" id="KW-1185">Reference proteome</keyword>
<protein>
    <recommendedName>
        <fullName evidence="7">Vacuolar protein 8</fullName>
    </recommendedName>
</protein>
<evidence type="ECO:0000256" key="9">
    <source>
        <dbReference type="SAM" id="MobiDB-lite"/>
    </source>
</evidence>
<evidence type="ECO:0000256" key="4">
    <source>
        <dbReference type="ARBA" id="ARBA00022737"/>
    </source>
</evidence>
<dbReference type="GO" id="GO:0005774">
    <property type="term" value="C:vacuolar membrane"/>
    <property type="evidence" value="ECO:0007669"/>
    <property type="project" value="UniProtKB-SubCell"/>
</dbReference>
<feature type="repeat" description="ARM" evidence="8">
    <location>
        <begin position="412"/>
        <end position="442"/>
    </location>
</feature>
<keyword evidence="3" id="KW-0926">Vacuole</keyword>
<evidence type="ECO:0000256" key="6">
    <source>
        <dbReference type="ARBA" id="ARBA00023288"/>
    </source>
</evidence>